<dbReference type="Proteomes" id="UP000694843">
    <property type="component" value="Unplaced"/>
</dbReference>
<evidence type="ECO:0000256" key="1">
    <source>
        <dbReference type="ARBA" id="ARBA00004123"/>
    </source>
</evidence>
<comment type="subcellular location">
    <subcellularLocation>
        <location evidence="1 7 8">Nucleus</location>
    </subcellularLocation>
</comment>
<dbReference type="InterPro" id="IPR020479">
    <property type="entry name" value="HD_metazoa"/>
</dbReference>
<proteinExistence type="inferred from homology"/>
<keyword evidence="11" id="KW-1185">Reference proteome</keyword>
<dbReference type="SMART" id="SM00389">
    <property type="entry name" value="HOX"/>
    <property type="match status" value="1"/>
</dbReference>
<evidence type="ECO:0000256" key="9">
    <source>
        <dbReference type="SAM" id="MobiDB-lite"/>
    </source>
</evidence>
<dbReference type="PANTHER" id="PTHR24340">
    <property type="entry name" value="HOMEOBOX PROTEIN NKX"/>
    <property type="match status" value="1"/>
</dbReference>
<evidence type="ECO:0000256" key="7">
    <source>
        <dbReference type="PROSITE-ProRule" id="PRU00108"/>
    </source>
</evidence>
<dbReference type="OMA" id="SNPFNYY"/>
<dbReference type="InterPro" id="IPR017970">
    <property type="entry name" value="Homeobox_CS"/>
</dbReference>
<evidence type="ECO:0000256" key="4">
    <source>
        <dbReference type="ARBA" id="ARBA00023125"/>
    </source>
</evidence>
<dbReference type="InterPro" id="IPR001356">
    <property type="entry name" value="HD"/>
</dbReference>
<dbReference type="Pfam" id="PF00046">
    <property type="entry name" value="Homeodomain"/>
    <property type="match status" value="1"/>
</dbReference>
<dbReference type="GO" id="GO:0030154">
    <property type="term" value="P:cell differentiation"/>
    <property type="evidence" value="ECO:0007669"/>
    <property type="project" value="TreeGrafter"/>
</dbReference>
<feature type="DNA-binding region" description="Homeobox" evidence="7">
    <location>
        <begin position="67"/>
        <end position="126"/>
    </location>
</feature>
<organism evidence="11 12">
    <name type="scientific">Hyalella azteca</name>
    <name type="common">Amphipod</name>
    <dbReference type="NCBI Taxonomy" id="294128"/>
    <lineage>
        <taxon>Eukaryota</taxon>
        <taxon>Metazoa</taxon>
        <taxon>Ecdysozoa</taxon>
        <taxon>Arthropoda</taxon>
        <taxon>Crustacea</taxon>
        <taxon>Multicrustacea</taxon>
        <taxon>Malacostraca</taxon>
        <taxon>Eumalacostraca</taxon>
        <taxon>Peracarida</taxon>
        <taxon>Amphipoda</taxon>
        <taxon>Senticaudata</taxon>
        <taxon>Talitrida</taxon>
        <taxon>Talitroidea</taxon>
        <taxon>Hyalellidae</taxon>
        <taxon>Hyalella</taxon>
    </lineage>
</organism>
<feature type="compositionally biased region" description="Basic and acidic residues" evidence="9">
    <location>
        <begin position="34"/>
        <end position="47"/>
    </location>
</feature>
<evidence type="ECO:0000256" key="5">
    <source>
        <dbReference type="ARBA" id="ARBA00023155"/>
    </source>
</evidence>
<sequence length="333" mass="36408">MISNQELLSPNGAVQAAADSTERDAEHEDEEDDHELHEEDDHEMHDDELCETDDEAGELDTEGRCRKRKRRILFSKTQTYELERRFRQQRYLSAPEREHLASLINLTPTQVKIWFQNHRYKTKKLFREKGFSSGLDSPYLSSGLALRRLPLVVRDRLASGLPQCNPNPTTLGTSLHPDTNPLGLHSSLSLQSTPVGFPGLLSGLFGSPVLRHCSPLSVSGLPGVTGLHPALAASLLFPHHHLLPHATLPPSSLSSLSCPSPSSLTQNLFTPVCSMASSSSRLLTSTLQSCVSLPNSLNITAPSAGETCNEALTPIKCSSPSSPSDRPISPTKW</sequence>
<dbReference type="InterPro" id="IPR009057">
    <property type="entry name" value="Homeodomain-like_sf"/>
</dbReference>
<dbReference type="PANTHER" id="PTHR24340:SF82">
    <property type="entry name" value="HOMEOBOX PROTEIN VND"/>
    <property type="match status" value="1"/>
</dbReference>
<feature type="domain" description="Homeobox" evidence="10">
    <location>
        <begin position="65"/>
        <end position="125"/>
    </location>
</feature>
<dbReference type="PROSITE" id="PS00027">
    <property type="entry name" value="HOMEOBOX_1"/>
    <property type="match status" value="1"/>
</dbReference>
<name>A0A979FV69_HYAAZ</name>
<keyword evidence="5 7" id="KW-0371">Homeobox</keyword>
<protein>
    <submittedName>
        <fullName evidence="12">Homeobox protein DLL-4</fullName>
    </submittedName>
</protein>
<feature type="region of interest" description="Disordered" evidence="9">
    <location>
        <begin position="1"/>
        <end position="62"/>
    </location>
</feature>
<dbReference type="KEGG" id="hazt:108673725"/>
<dbReference type="FunFam" id="1.10.10.60:FF:000101">
    <property type="entry name" value="NK2 homeobox 8"/>
    <property type="match status" value="1"/>
</dbReference>
<dbReference type="GO" id="GO:0005634">
    <property type="term" value="C:nucleus"/>
    <property type="evidence" value="ECO:0007669"/>
    <property type="project" value="UniProtKB-SubCell"/>
</dbReference>
<dbReference type="AlphaFoldDB" id="A0A979FV69"/>
<feature type="compositionally biased region" description="Acidic residues" evidence="9">
    <location>
        <begin position="48"/>
        <end position="60"/>
    </location>
</feature>
<dbReference type="SUPFAM" id="SSF46689">
    <property type="entry name" value="Homeodomain-like"/>
    <property type="match status" value="1"/>
</dbReference>
<evidence type="ECO:0000256" key="2">
    <source>
        <dbReference type="ARBA" id="ARBA00005661"/>
    </source>
</evidence>
<dbReference type="Gene3D" id="1.10.10.60">
    <property type="entry name" value="Homeodomain-like"/>
    <property type="match status" value="1"/>
</dbReference>
<dbReference type="GO" id="GO:0000978">
    <property type="term" value="F:RNA polymerase II cis-regulatory region sequence-specific DNA binding"/>
    <property type="evidence" value="ECO:0007669"/>
    <property type="project" value="TreeGrafter"/>
</dbReference>
<dbReference type="GO" id="GO:0000981">
    <property type="term" value="F:DNA-binding transcription factor activity, RNA polymerase II-specific"/>
    <property type="evidence" value="ECO:0007669"/>
    <property type="project" value="InterPro"/>
</dbReference>
<evidence type="ECO:0000259" key="10">
    <source>
        <dbReference type="PROSITE" id="PS50071"/>
    </source>
</evidence>
<dbReference type="GeneID" id="108673725"/>
<dbReference type="InterPro" id="IPR050394">
    <property type="entry name" value="Homeobox_NK-like"/>
</dbReference>
<dbReference type="PRINTS" id="PR00024">
    <property type="entry name" value="HOMEOBOX"/>
</dbReference>
<gene>
    <name evidence="12" type="primary">LOC108673725</name>
</gene>
<evidence type="ECO:0000313" key="11">
    <source>
        <dbReference type="Proteomes" id="UP000694843"/>
    </source>
</evidence>
<dbReference type="OrthoDB" id="6159439at2759"/>
<evidence type="ECO:0000256" key="6">
    <source>
        <dbReference type="ARBA" id="ARBA00023242"/>
    </source>
</evidence>
<reference evidence="12" key="1">
    <citation type="submission" date="2025-08" db="UniProtKB">
        <authorList>
            <consortium name="RefSeq"/>
        </authorList>
    </citation>
    <scope>IDENTIFICATION</scope>
    <source>
        <tissue evidence="12">Whole organism</tissue>
    </source>
</reference>
<evidence type="ECO:0000313" key="12">
    <source>
        <dbReference type="RefSeq" id="XP_047741139.1"/>
    </source>
</evidence>
<accession>A0A979FV69</accession>
<keyword evidence="4 7" id="KW-0238">DNA-binding</keyword>
<evidence type="ECO:0000256" key="3">
    <source>
        <dbReference type="ARBA" id="ARBA00022473"/>
    </source>
</evidence>
<evidence type="ECO:0000256" key="8">
    <source>
        <dbReference type="RuleBase" id="RU000682"/>
    </source>
</evidence>
<dbReference type="CDD" id="cd00086">
    <property type="entry name" value="homeodomain"/>
    <property type="match status" value="1"/>
</dbReference>
<dbReference type="RefSeq" id="XP_047741139.1">
    <property type="nucleotide sequence ID" value="XM_047885183.1"/>
</dbReference>
<keyword evidence="6 7" id="KW-0539">Nucleus</keyword>
<dbReference type="PROSITE" id="PS50071">
    <property type="entry name" value="HOMEOBOX_2"/>
    <property type="match status" value="1"/>
</dbReference>
<keyword evidence="3" id="KW-0217">Developmental protein</keyword>
<comment type="similarity">
    <text evidence="2">Belongs to the NK-2 homeobox family.</text>
</comment>